<sequence length="49" mass="5567">MRRRKSKVVVKVGDALYKYNTDNDDNTKGSWISRRTKAPSSCTTFTRAG</sequence>
<evidence type="ECO:0000313" key="1">
    <source>
        <dbReference type="EMBL" id="PTX50120.1"/>
    </source>
</evidence>
<comment type="caution">
    <text evidence="1">The sequence shown here is derived from an EMBL/GenBank/DDBJ whole genome shotgun (WGS) entry which is preliminary data.</text>
</comment>
<keyword evidence="2" id="KW-1185">Reference proteome</keyword>
<protein>
    <submittedName>
        <fullName evidence="1">Uncharacterized protein</fullName>
    </submittedName>
</protein>
<organism evidence="1 2">
    <name type="scientific">Melghirimyces profundicolus</name>
    <dbReference type="NCBI Taxonomy" id="1242148"/>
    <lineage>
        <taxon>Bacteria</taxon>
        <taxon>Bacillati</taxon>
        <taxon>Bacillota</taxon>
        <taxon>Bacilli</taxon>
        <taxon>Bacillales</taxon>
        <taxon>Thermoactinomycetaceae</taxon>
        <taxon>Melghirimyces</taxon>
    </lineage>
</organism>
<evidence type="ECO:0000313" key="2">
    <source>
        <dbReference type="Proteomes" id="UP000244240"/>
    </source>
</evidence>
<dbReference type="AlphaFoldDB" id="A0A2T6B224"/>
<gene>
    <name evidence="1" type="ORF">C8P63_1382</name>
</gene>
<reference evidence="1 2" key="1">
    <citation type="submission" date="2018-04" db="EMBL/GenBank/DDBJ databases">
        <title>Genomic Encyclopedia of Archaeal and Bacterial Type Strains, Phase II (KMG-II): from individual species to whole genera.</title>
        <authorList>
            <person name="Goeker M."/>
        </authorList>
    </citation>
    <scope>NUCLEOTIDE SEQUENCE [LARGE SCALE GENOMIC DNA]</scope>
    <source>
        <strain evidence="1 2">DSM 45787</strain>
    </source>
</reference>
<dbReference type="EMBL" id="QBKR01000038">
    <property type="protein sequence ID" value="PTX50120.1"/>
    <property type="molecule type" value="Genomic_DNA"/>
</dbReference>
<dbReference type="Proteomes" id="UP000244240">
    <property type="component" value="Unassembled WGS sequence"/>
</dbReference>
<name>A0A2T6B224_9BACL</name>
<proteinExistence type="predicted"/>
<accession>A0A2T6B224</accession>